<dbReference type="SUPFAM" id="SSF55424">
    <property type="entry name" value="FAD/NAD-linked reductases, dimerisation (C-terminal) domain"/>
    <property type="match status" value="1"/>
</dbReference>
<dbReference type="PANTHER" id="PTHR43429">
    <property type="entry name" value="PYRIDINE NUCLEOTIDE-DISULFIDE OXIDOREDUCTASE DOMAIN-CONTAINING"/>
    <property type="match status" value="1"/>
</dbReference>
<feature type="domain" description="Pyridine nucleotide-disulphide oxidoreductase dimerisation" evidence="7">
    <location>
        <begin position="342"/>
        <end position="440"/>
    </location>
</feature>
<keyword evidence="9" id="KW-0575">Peroxidase</keyword>
<sequence>MNRIVIIGAVAAGLKSAAKIRREDPAAEIIVLEKGSLISYGACGMPFYVGGLIADISDFVKTTAGAVRNPEFFKQDKGVDVRIRTLVTAINRAAKTVAARNLDTGADTVFPYDKLVIATGASPVRPPLPGIELGGIQQFWHPDDAAAVRAGIDNGQIRQAVIIGAGLVGMEMAEAFTSRGVAVTVIEMQDQVFPAFLDTEAAAAVASYAQAAGITLRLGEKVERFDGDSTVKAVVTDKRVIPADVVILAIGVRPNTELATAAGLAIGPSGAIAVNEYLQTSDPDIYAGGDCAENTNIISGKKVFAPMGSTANKHGRVIGENIGGNRVAFRGVLNTVAVRLLEFHVGKTGLTEREAKALGYQYVTATAAAPDKPHYMPDSKQITVKLIVEAASRKVLGAQIFGKGDVSKRIDVMAAALTMGATIDDLFDIDLAYAPPYSSPIDNVAIAANVAMNKLQAK</sequence>
<keyword evidence="5 9" id="KW-0560">Oxidoreductase</keyword>
<keyword evidence="4" id="KW-0274">FAD</keyword>
<evidence type="ECO:0000313" key="9">
    <source>
        <dbReference type="EMBL" id="QDR79566.1"/>
    </source>
</evidence>
<dbReference type="EC" id="1.11.1.1" evidence="9"/>
<dbReference type="Gene3D" id="3.50.50.60">
    <property type="entry name" value="FAD/NAD(P)-binding domain"/>
    <property type="match status" value="2"/>
</dbReference>
<dbReference type="PANTHER" id="PTHR43429:SF1">
    <property type="entry name" value="NAD(P)H SULFUR OXIDOREDUCTASE (COA-DEPENDENT)"/>
    <property type="match status" value="1"/>
</dbReference>
<dbReference type="InterPro" id="IPR016156">
    <property type="entry name" value="FAD/NAD-linked_Rdtase_dimer_sf"/>
</dbReference>
<organism evidence="9 10">
    <name type="scientific">Sporomusa termitida</name>
    <dbReference type="NCBI Taxonomy" id="2377"/>
    <lineage>
        <taxon>Bacteria</taxon>
        <taxon>Bacillati</taxon>
        <taxon>Bacillota</taxon>
        <taxon>Negativicutes</taxon>
        <taxon>Selenomonadales</taxon>
        <taxon>Sporomusaceae</taxon>
        <taxon>Sporomusa</taxon>
    </lineage>
</organism>
<comment type="cofactor">
    <cofactor evidence="1">
        <name>FAD</name>
        <dbReference type="ChEBI" id="CHEBI:57692"/>
    </cofactor>
</comment>
<dbReference type="PRINTS" id="PR00368">
    <property type="entry name" value="FADPNR"/>
</dbReference>
<dbReference type="PRINTS" id="PR00411">
    <property type="entry name" value="PNDRDTASEI"/>
</dbReference>
<dbReference type="Pfam" id="PF07992">
    <property type="entry name" value="Pyr_redox_2"/>
    <property type="match status" value="1"/>
</dbReference>
<evidence type="ECO:0000313" key="10">
    <source>
        <dbReference type="Proteomes" id="UP000320776"/>
    </source>
</evidence>
<dbReference type="InterPro" id="IPR004099">
    <property type="entry name" value="Pyr_nucl-diS_OxRdtase_dimer"/>
</dbReference>
<dbReference type="InterPro" id="IPR036188">
    <property type="entry name" value="FAD/NAD-bd_sf"/>
</dbReference>
<feature type="domain" description="FAD/NAD(P)-binding" evidence="8">
    <location>
        <begin position="3"/>
        <end position="293"/>
    </location>
</feature>
<dbReference type="GO" id="GO:0016692">
    <property type="term" value="F:NADH peroxidase activity"/>
    <property type="evidence" value="ECO:0007669"/>
    <property type="project" value="UniProtKB-EC"/>
</dbReference>
<evidence type="ECO:0000259" key="7">
    <source>
        <dbReference type="Pfam" id="PF02852"/>
    </source>
</evidence>
<dbReference type="Pfam" id="PF02852">
    <property type="entry name" value="Pyr_redox_dim"/>
    <property type="match status" value="1"/>
</dbReference>
<dbReference type="SUPFAM" id="SSF51905">
    <property type="entry name" value="FAD/NAD(P)-binding domain"/>
    <property type="match status" value="1"/>
</dbReference>
<evidence type="ECO:0000256" key="6">
    <source>
        <dbReference type="ARBA" id="ARBA00023284"/>
    </source>
</evidence>
<dbReference type="RefSeq" id="WP_246105481.1">
    <property type="nucleotide sequence ID" value="NZ_CP036259.1"/>
</dbReference>
<gene>
    <name evidence="9" type="primary">npr</name>
    <name evidence="9" type="ORF">SPTER_08410</name>
</gene>
<reference evidence="9 10" key="1">
    <citation type="submission" date="2019-02" db="EMBL/GenBank/DDBJ databases">
        <title>Closed genome of Sporomusa termitida DSM 4440.</title>
        <authorList>
            <person name="Poehlein A."/>
            <person name="Daniel R."/>
        </authorList>
    </citation>
    <scope>NUCLEOTIDE SEQUENCE [LARGE SCALE GENOMIC DNA]</scope>
    <source>
        <strain evidence="9 10">DSM 4440</strain>
    </source>
</reference>
<keyword evidence="3" id="KW-0285">Flavoprotein</keyword>
<proteinExistence type="inferred from homology"/>
<dbReference type="Proteomes" id="UP000320776">
    <property type="component" value="Chromosome"/>
</dbReference>
<dbReference type="KEGG" id="sted:SPTER_08410"/>
<keyword evidence="10" id="KW-1185">Reference proteome</keyword>
<evidence type="ECO:0000256" key="1">
    <source>
        <dbReference type="ARBA" id="ARBA00001974"/>
    </source>
</evidence>
<protein>
    <submittedName>
        <fullName evidence="9">NADH peroxidase</fullName>
        <ecNumber evidence="9">1.11.1.1</ecNumber>
    </submittedName>
</protein>
<dbReference type="InterPro" id="IPR023753">
    <property type="entry name" value="FAD/NAD-binding_dom"/>
</dbReference>
<evidence type="ECO:0000256" key="4">
    <source>
        <dbReference type="ARBA" id="ARBA00022827"/>
    </source>
</evidence>
<dbReference type="InterPro" id="IPR050260">
    <property type="entry name" value="FAD-bd_OxRdtase"/>
</dbReference>
<keyword evidence="6" id="KW-0676">Redox-active center</keyword>
<evidence type="ECO:0000256" key="5">
    <source>
        <dbReference type="ARBA" id="ARBA00023002"/>
    </source>
</evidence>
<accession>A0A517DQL4</accession>
<comment type="similarity">
    <text evidence="2">Belongs to the class-III pyridine nucleotide-disulfide oxidoreductase family.</text>
</comment>
<evidence type="ECO:0000259" key="8">
    <source>
        <dbReference type="Pfam" id="PF07992"/>
    </source>
</evidence>
<dbReference type="EMBL" id="CP036259">
    <property type="protein sequence ID" value="QDR79566.1"/>
    <property type="molecule type" value="Genomic_DNA"/>
</dbReference>
<name>A0A517DQL4_9FIRM</name>
<dbReference type="AlphaFoldDB" id="A0A517DQL4"/>
<evidence type="ECO:0000256" key="3">
    <source>
        <dbReference type="ARBA" id="ARBA00022630"/>
    </source>
</evidence>
<evidence type="ECO:0000256" key="2">
    <source>
        <dbReference type="ARBA" id="ARBA00009130"/>
    </source>
</evidence>